<feature type="transmembrane region" description="Helical" evidence="6">
    <location>
        <begin position="415"/>
        <end position="432"/>
    </location>
</feature>
<evidence type="ECO:0000256" key="5">
    <source>
        <dbReference type="ARBA" id="ARBA00023136"/>
    </source>
</evidence>
<dbReference type="STRING" id="767519.SAMN05216559_1419"/>
<dbReference type="PANTHER" id="PTHR42770:SF11">
    <property type="entry name" value="INNER MEMBRANE TRANSPORT PROTEIN YBAT"/>
    <property type="match status" value="1"/>
</dbReference>
<dbReference type="GO" id="GO:0022857">
    <property type="term" value="F:transmembrane transporter activity"/>
    <property type="evidence" value="ECO:0007669"/>
    <property type="project" value="InterPro"/>
</dbReference>
<feature type="transmembrane region" description="Helical" evidence="6">
    <location>
        <begin position="12"/>
        <end position="31"/>
    </location>
</feature>
<feature type="transmembrane region" description="Helical" evidence="6">
    <location>
        <begin position="81"/>
        <end position="105"/>
    </location>
</feature>
<feature type="transmembrane region" description="Helical" evidence="6">
    <location>
        <begin position="230"/>
        <end position="258"/>
    </location>
</feature>
<keyword evidence="4 6" id="KW-1133">Transmembrane helix</keyword>
<keyword evidence="2" id="KW-1003">Cell membrane</keyword>
<dbReference type="EMBL" id="FOZK01000001">
    <property type="protein sequence ID" value="SFR93980.1"/>
    <property type="molecule type" value="Genomic_DNA"/>
</dbReference>
<organism evidence="8 9">
    <name type="scientific">Halomicrobium zhouii</name>
    <dbReference type="NCBI Taxonomy" id="767519"/>
    <lineage>
        <taxon>Archaea</taxon>
        <taxon>Methanobacteriati</taxon>
        <taxon>Methanobacteriota</taxon>
        <taxon>Stenosarchaea group</taxon>
        <taxon>Halobacteria</taxon>
        <taxon>Halobacteriales</taxon>
        <taxon>Haloarculaceae</taxon>
        <taxon>Halomicrobium</taxon>
    </lineage>
</organism>
<protein>
    <submittedName>
        <fullName evidence="8">Amino acid/polyamine/organocation transporter, APC superfamily</fullName>
    </submittedName>
</protein>
<evidence type="ECO:0000259" key="7">
    <source>
        <dbReference type="Pfam" id="PF00582"/>
    </source>
</evidence>
<keyword evidence="3 6" id="KW-0812">Transmembrane</keyword>
<dbReference type="Pfam" id="PF00582">
    <property type="entry name" value="Usp"/>
    <property type="match status" value="1"/>
</dbReference>
<name>A0A1I6KST9_9EURY</name>
<dbReference type="GO" id="GO:0005886">
    <property type="term" value="C:plasma membrane"/>
    <property type="evidence" value="ECO:0007669"/>
    <property type="project" value="UniProtKB-SubCell"/>
</dbReference>
<evidence type="ECO:0000313" key="9">
    <source>
        <dbReference type="Proteomes" id="UP000199062"/>
    </source>
</evidence>
<dbReference type="InterPro" id="IPR006016">
    <property type="entry name" value="UspA"/>
</dbReference>
<evidence type="ECO:0000256" key="2">
    <source>
        <dbReference type="ARBA" id="ARBA00022475"/>
    </source>
</evidence>
<dbReference type="SUPFAM" id="SSF52402">
    <property type="entry name" value="Adenine nucleotide alpha hydrolases-like"/>
    <property type="match status" value="2"/>
</dbReference>
<accession>A0A1I6KST9</accession>
<dbReference type="RefSeq" id="WP_089815204.1">
    <property type="nucleotide sequence ID" value="NZ_FOZK01000001.1"/>
</dbReference>
<evidence type="ECO:0000256" key="1">
    <source>
        <dbReference type="ARBA" id="ARBA00004651"/>
    </source>
</evidence>
<sequence>MSEEDLAKDLGPLAALTIGVGTMIGAGIFVLPGDAIEQAGSLAVASFVLGGVIAMFTALSASELGTAMPRSGGAYYYVNHALGPLFGSVAGWANWIGLAFASAFYMYGFGRYIAAIFGLGDVMAVGPVAIPTGKSIALVGATFFTGINYVGAKETGRLQNVIVVLLVIILAAFTLLGTLTADLSNLPPSQGFGPTMATTGLIFVSYLGFVQITSVAEEIKEPGKNLPRAVIGSVGLVTVIYALVLLVMSAAVPAGFVAEVSAAGDIAVVEVGERIQGAFMGGALLFGGLLATASSANASILASSRINFAMGRDRIVSPALNEIHERFGTPYRAIAVTGGLILLFILAGNIEFLASVGSALHLIIYGLLNIALIVMRVADPPDYEPDFRVPLYPVVPILGAITSFALIAYIIRDAILVSLGLAGAAMLWYALYARTRTTKQGILSQYVLDRAHQMPEPAVSAAESVAPDGGTYRVMVPLANPEHEKDLIELGSAIAKQRGGTVVATHVVTVPDQTALASAADHVDDLDADSERLLNSAREDAETFGVPVETHTIVSHQSFDAIFDAARTHAADLVIMGWGEDSHGSPGRVESAFDDITESIPCDFLVMRDRGLDPSRVLVPTAGGPDSELSAAIARILQREYGSEITLLNVDDDEAAGEAFLAEWAAEQDLEDATLRVERGDVERAIERATDDATLLVIGATEEGLLRRLVSRSMVLDVVDDVDCSVIMAEKHRSRGLLERLFGGQR</sequence>
<proteinExistence type="predicted"/>
<feature type="transmembrane region" description="Helical" evidence="6">
    <location>
        <begin position="191"/>
        <end position="209"/>
    </location>
</feature>
<feature type="transmembrane region" description="Helical" evidence="6">
    <location>
        <begin position="136"/>
        <end position="152"/>
    </location>
</feature>
<dbReference type="OrthoDB" id="56838at2157"/>
<gene>
    <name evidence="8" type="ORF">SAMN05216559_1419</name>
</gene>
<dbReference type="PANTHER" id="PTHR42770">
    <property type="entry name" value="AMINO ACID TRANSPORTER-RELATED"/>
    <property type="match status" value="1"/>
</dbReference>
<evidence type="ECO:0000256" key="6">
    <source>
        <dbReference type="SAM" id="Phobius"/>
    </source>
</evidence>
<dbReference type="Pfam" id="PF13520">
    <property type="entry name" value="AA_permease_2"/>
    <property type="match status" value="1"/>
</dbReference>
<evidence type="ECO:0000313" key="8">
    <source>
        <dbReference type="EMBL" id="SFR93980.1"/>
    </source>
</evidence>
<feature type="domain" description="UspA" evidence="7">
    <location>
        <begin position="473"/>
        <end position="608"/>
    </location>
</feature>
<dbReference type="CDD" id="cd00293">
    <property type="entry name" value="USP-like"/>
    <property type="match status" value="1"/>
</dbReference>
<feature type="transmembrane region" description="Helical" evidence="6">
    <location>
        <begin position="43"/>
        <end position="61"/>
    </location>
</feature>
<feature type="transmembrane region" description="Helical" evidence="6">
    <location>
        <begin position="161"/>
        <end position="179"/>
    </location>
</feature>
<keyword evidence="5 6" id="KW-0472">Membrane</keyword>
<dbReference type="InterPro" id="IPR002293">
    <property type="entry name" value="AA/rel_permease1"/>
</dbReference>
<feature type="transmembrane region" description="Helical" evidence="6">
    <location>
        <begin position="390"/>
        <end position="409"/>
    </location>
</feature>
<feature type="transmembrane region" description="Helical" evidence="6">
    <location>
        <begin position="359"/>
        <end position="378"/>
    </location>
</feature>
<evidence type="ECO:0000256" key="4">
    <source>
        <dbReference type="ARBA" id="ARBA00022989"/>
    </source>
</evidence>
<keyword evidence="9" id="KW-1185">Reference proteome</keyword>
<dbReference type="Gene3D" id="1.20.1740.10">
    <property type="entry name" value="Amino acid/polyamine transporter I"/>
    <property type="match status" value="1"/>
</dbReference>
<feature type="transmembrane region" description="Helical" evidence="6">
    <location>
        <begin position="333"/>
        <end position="353"/>
    </location>
</feature>
<feature type="transmembrane region" description="Helical" evidence="6">
    <location>
        <begin position="112"/>
        <end position="130"/>
    </location>
</feature>
<dbReference type="InterPro" id="IPR050367">
    <property type="entry name" value="APC_superfamily"/>
</dbReference>
<evidence type="ECO:0000256" key="3">
    <source>
        <dbReference type="ARBA" id="ARBA00022692"/>
    </source>
</evidence>
<dbReference type="Proteomes" id="UP000199062">
    <property type="component" value="Unassembled WGS sequence"/>
</dbReference>
<reference evidence="8 9" key="1">
    <citation type="submission" date="2016-10" db="EMBL/GenBank/DDBJ databases">
        <authorList>
            <person name="de Groot N.N."/>
        </authorList>
    </citation>
    <scope>NUCLEOTIDE SEQUENCE [LARGE SCALE GENOMIC DNA]</scope>
    <source>
        <strain evidence="8 9">CGMCC 1.10457</strain>
    </source>
</reference>
<dbReference type="Gene3D" id="3.40.50.12370">
    <property type="match status" value="1"/>
</dbReference>
<dbReference type="AlphaFoldDB" id="A0A1I6KST9"/>
<comment type="subcellular location">
    <subcellularLocation>
        <location evidence="1">Cell membrane</location>
        <topology evidence="1">Multi-pass membrane protein</topology>
    </subcellularLocation>
</comment>